<feature type="transmembrane region" description="Helical" evidence="9">
    <location>
        <begin position="178"/>
        <end position="200"/>
    </location>
</feature>
<keyword evidence="7 9" id="KW-0472">Membrane</keyword>
<feature type="transmembrane region" description="Helical" evidence="9">
    <location>
        <begin position="16"/>
        <end position="37"/>
    </location>
</feature>
<dbReference type="InterPro" id="IPR052180">
    <property type="entry name" value="NhaC_Na-H+_Antiporter"/>
</dbReference>
<keyword evidence="2" id="KW-0813">Transport</keyword>
<feature type="transmembrane region" description="Helical" evidence="9">
    <location>
        <begin position="357"/>
        <end position="383"/>
    </location>
</feature>
<reference evidence="11" key="1">
    <citation type="submission" date="2021-12" db="EMBL/GenBank/DDBJ databases">
        <title>Alicyclobacillaceae gen. nov., sp. nov., isolated from chalcocite enrichment system.</title>
        <authorList>
            <person name="Jiang Z."/>
        </authorList>
    </citation>
    <scope>NUCLEOTIDE SEQUENCE</scope>
    <source>
        <strain evidence="11">MYW30-H2</strain>
    </source>
</reference>
<feature type="transmembrane region" description="Helical" evidence="9">
    <location>
        <begin position="207"/>
        <end position="223"/>
    </location>
</feature>
<dbReference type="RefSeq" id="WP_347438773.1">
    <property type="nucleotide sequence ID" value="NZ_CP089291.1"/>
</dbReference>
<dbReference type="PANTHER" id="PTHR33451:SF3">
    <property type="entry name" value="MALATE-2H(+)_NA(+)-LACTATE ANTIPORTER"/>
    <property type="match status" value="1"/>
</dbReference>
<dbReference type="Pfam" id="PF03553">
    <property type="entry name" value="Na_H_antiporter"/>
    <property type="match status" value="1"/>
</dbReference>
<name>A0ABY4CS89_9BACL</name>
<keyword evidence="5 9" id="KW-0812">Transmembrane</keyword>
<evidence type="ECO:0000256" key="7">
    <source>
        <dbReference type="ARBA" id="ARBA00023136"/>
    </source>
</evidence>
<dbReference type="EMBL" id="CP089291">
    <property type="protein sequence ID" value="UOF92088.1"/>
    <property type="molecule type" value="Genomic_DNA"/>
</dbReference>
<feature type="transmembrane region" description="Helical" evidence="9">
    <location>
        <begin position="43"/>
        <end position="60"/>
    </location>
</feature>
<feature type="domain" description="Na+/H+ antiporter NhaC-like C-terminal" evidence="10">
    <location>
        <begin position="168"/>
        <end position="456"/>
    </location>
</feature>
<feature type="transmembrane region" description="Helical" evidence="9">
    <location>
        <begin position="120"/>
        <end position="147"/>
    </location>
</feature>
<evidence type="ECO:0000313" key="11">
    <source>
        <dbReference type="EMBL" id="UOF92088.1"/>
    </source>
</evidence>
<evidence type="ECO:0000256" key="9">
    <source>
        <dbReference type="SAM" id="Phobius"/>
    </source>
</evidence>
<evidence type="ECO:0000256" key="2">
    <source>
        <dbReference type="ARBA" id="ARBA00022448"/>
    </source>
</evidence>
<feature type="transmembrane region" description="Helical" evidence="9">
    <location>
        <begin position="81"/>
        <end position="108"/>
    </location>
</feature>
<feature type="transmembrane region" description="Helical" evidence="9">
    <location>
        <begin position="243"/>
        <end position="262"/>
    </location>
</feature>
<dbReference type="InterPro" id="IPR018461">
    <property type="entry name" value="Na/H_Antiport_NhaC-like_C"/>
</dbReference>
<sequence length="469" mass="50874">MVRSFMDANAKDKSNISLGLSIFPFAITIASLLLSLFVMHFPLYVALLLGWMSAFIIALRSGYSWEELLKATWRGMKSTSIVVTILLLIGGVIAVWMASGTIAGFIVYSSQYVSGKYLVIGAFLITTAMSMLLGTSIGTLSTIGFVFAGMGQMFGIPAALIGGALMSGAMVGDRSSPLSGTVHLLAATVGVKAESAIAVIIRSGIPVVVLCTILYAILGYQLPWHNQALYGNLTIIHRIQSDFVLNSWVLLPPIVVVALAVARIPIRRNLFIGLLLGMGFAYFVQNDSFLRILYFFWNGYVLEDAHSGVHLAGGGVWNMFTEVLIIITAGALNGILEASGMMTRCIEGFLMNVRTKGGLLLATVILSGISGLVFCNQTLMVIIPGRMLQSKFQELQIDKIELVRTLANSGVVMAPLIPWNLHGILSTAAMGIPTMVYDRYAFFLWFLPAFTLIRGFFLTYKYKADRSAA</sequence>
<dbReference type="PANTHER" id="PTHR33451">
    <property type="entry name" value="MALATE-2H(+)/NA(+)-LACTATE ANTIPORTER"/>
    <property type="match status" value="1"/>
</dbReference>
<feature type="transmembrane region" description="Helical" evidence="9">
    <location>
        <begin position="154"/>
        <end position="172"/>
    </location>
</feature>
<accession>A0ABY4CS89</accession>
<keyword evidence="4" id="KW-1003">Cell membrane</keyword>
<feature type="transmembrane region" description="Helical" evidence="9">
    <location>
        <begin position="440"/>
        <end position="460"/>
    </location>
</feature>
<comment type="similarity">
    <text evidence="8">Belongs to the NhaC Na(+)/H(+) (TC 2.A.35) antiporter family.</text>
</comment>
<evidence type="ECO:0000256" key="5">
    <source>
        <dbReference type="ARBA" id="ARBA00022692"/>
    </source>
</evidence>
<protein>
    <recommendedName>
        <fullName evidence="10">Na+/H+ antiporter NhaC-like C-terminal domain-containing protein</fullName>
    </recommendedName>
</protein>
<dbReference type="Proteomes" id="UP000830167">
    <property type="component" value="Chromosome"/>
</dbReference>
<feature type="transmembrane region" description="Helical" evidence="9">
    <location>
        <begin position="317"/>
        <end position="336"/>
    </location>
</feature>
<keyword evidence="12" id="KW-1185">Reference proteome</keyword>
<feature type="transmembrane region" description="Helical" evidence="9">
    <location>
        <begin position="274"/>
        <end position="297"/>
    </location>
</feature>
<evidence type="ECO:0000313" key="12">
    <source>
        <dbReference type="Proteomes" id="UP000830167"/>
    </source>
</evidence>
<evidence type="ECO:0000256" key="4">
    <source>
        <dbReference type="ARBA" id="ARBA00022475"/>
    </source>
</evidence>
<keyword evidence="3" id="KW-0050">Antiport</keyword>
<evidence type="ECO:0000256" key="1">
    <source>
        <dbReference type="ARBA" id="ARBA00004651"/>
    </source>
</evidence>
<keyword evidence="6 9" id="KW-1133">Transmembrane helix</keyword>
<evidence type="ECO:0000256" key="6">
    <source>
        <dbReference type="ARBA" id="ARBA00022989"/>
    </source>
</evidence>
<organism evidence="11 12">
    <name type="scientific">Fodinisporobacter ferrooxydans</name>
    <dbReference type="NCBI Taxonomy" id="2901836"/>
    <lineage>
        <taxon>Bacteria</taxon>
        <taxon>Bacillati</taxon>
        <taxon>Bacillota</taxon>
        <taxon>Bacilli</taxon>
        <taxon>Bacillales</taxon>
        <taxon>Alicyclobacillaceae</taxon>
        <taxon>Fodinisporobacter</taxon>
    </lineage>
</organism>
<comment type="subcellular location">
    <subcellularLocation>
        <location evidence="1">Cell membrane</location>
        <topology evidence="1">Multi-pass membrane protein</topology>
    </subcellularLocation>
</comment>
<evidence type="ECO:0000256" key="3">
    <source>
        <dbReference type="ARBA" id="ARBA00022449"/>
    </source>
</evidence>
<evidence type="ECO:0000256" key="8">
    <source>
        <dbReference type="ARBA" id="ARBA00038435"/>
    </source>
</evidence>
<gene>
    <name evidence="11" type="ORF">LSG31_07755</name>
</gene>
<evidence type="ECO:0000259" key="10">
    <source>
        <dbReference type="Pfam" id="PF03553"/>
    </source>
</evidence>
<proteinExistence type="inferred from homology"/>